<feature type="region of interest" description="Disordered" evidence="5">
    <location>
        <begin position="397"/>
        <end position="419"/>
    </location>
</feature>
<feature type="compositionally biased region" description="Basic and acidic residues" evidence="5">
    <location>
        <begin position="618"/>
        <end position="628"/>
    </location>
</feature>
<feature type="compositionally biased region" description="Low complexity" evidence="5">
    <location>
        <begin position="98"/>
        <end position="115"/>
    </location>
</feature>
<feature type="compositionally biased region" description="Basic and acidic residues" evidence="5">
    <location>
        <begin position="398"/>
        <end position="418"/>
    </location>
</feature>
<feature type="compositionally biased region" description="Basic and acidic residues" evidence="5">
    <location>
        <begin position="76"/>
        <end position="86"/>
    </location>
</feature>
<feature type="domain" description="TATA element modulatory factor 1 TATA binding" evidence="6">
    <location>
        <begin position="747"/>
        <end position="860"/>
    </location>
</feature>
<organism evidence="7 8">
    <name type="scientific">Paecilomyces lecythidis</name>
    <dbReference type="NCBI Taxonomy" id="3004212"/>
    <lineage>
        <taxon>Eukaryota</taxon>
        <taxon>Fungi</taxon>
        <taxon>Dikarya</taxon>
        <taxon>Ascomycota</taxon>
        <taxon>Pezizomycotina</taxon>
        <taxon>Eurotiomycetes</taxon>
        <taxon>Eurotiomycetidae</taxon>
        <taxon>Eurotiales</taxon>
        <taxon>Thermoascaceae</taxon>
        <taxon>Paecilomyces</taxon>
    </lineage>
</organism>
<evidence type="ECO:0000256" key="5">
    <source>
        <dbReference type="SAM" id="MobiDB-lite"/>
    </source>
</evidence>
<feature type="region of interest" description="Disordered" evidence="5">
    <location>
        <begin position="317"/>
        <end position="364"/>
    </location>
</feature>
<dbReference type="PANTHER" id="PTHR46515:SF1">
    <property type="entry name" value="TATA ELEMENT MODULATORY FACTOR"/>
    <property type="match status" value="1"/>
</dbReference>
<reference evidence="7 8" key="1">
    <citation type="journal article" date="2024" name="IMA Fungus">
        <title>IMA Genome - F19 : A genome assembly and annotation guide to empower mycologists, including annotated draft genome sequences of Ceratocystis pirilliformis, Diaporthe australafricana, Fusarium ophioides, Paecilomyces lecythidis, and Sporothrix stenoceras.</title>
        <authorList>
            <person name="Aylward J."/>
            <person name="Wilson A.M."/>
            <person name="Visagie C.M."/>
            <person name="Spraker J."/>
            <person name="Barnes I."/>
            <person name="Buitendag C."/>
            <person name="Ceriani C."/>
            <person name="Del Mar Angel L."/>
            <person name="du Plessis D."/>
            <person name="Fuchs T."/>
            <person name="Gasser K."/>
            <person name="Kramer D."/>
            <person name="Li W."/>
            <person name="Munsamy K."/>
            <person name="Piso A."/>
            <person name="Price J.L."/>
            <person name="Sonnekus B."/>
            <person name="Thomas C."/>
            <person name="van der Nest A."/>
            <person name="van Dijk A."/>
            <person name="van Heerden A."/>
            <person name="van Vuuren N."/>
            <person name="Yilmaz N."/>
            <person name="Duong T.A."/>
            <person name="van der Merwe N.A."/>
            <person name="Wingfield M.J."/>
            <person name="Wingfield B.D."/>
        </authorList>
    </citation>
    <scope>NUCLEOTIDE SEQUENCE [LARGE SCALE GENOMIC DNA]</scope>
    <source>
        <strain evidence="7 8">CMW 18167</strain>
    </source>
</reference>
<evidence type="ECO:0000256" key="1">
    <source>
        <dbReference type="ARBA" id="ARBA00004555"/>
    </source>
</evidence>
<name>A0ABR3YBB0_9EURO</name>
<feature type="region of interest" description="Disordered" evidence="5">
    <location>
        <begin position="471"/>
        <end position="494"/>
    </location>
</feature>
<dbReference type="InterPro" id="IPR052602">
    <property type="entry name" value="Growth_transcription_reg"/>
</dbReference>
<protein>
    <recommendedName>
        <fullName evidence="6">TATA element modulatory factor 1 TATA binding domain-containing protein</fullName>
    </recommendedName>
</protein>
<feature type="compositionally biased region" description="Polar residues" evidence="5">
    <location>
        <begin position="119"/>
        <end position="137"/>
    </location>
</feature>
<feature type="compositionally biased region" description="Polar residues" evidence="5">
    <location>
        <begin position="631"/>
        <end position="655"/>
    </location>
</feature>
<proteinExistence type="predicted"/>
<feature type="compositionally biased region" description="Polar residues" evidence="5">
    <location>
        <begin position="687"/>
        <end position="711"/>
    </location>
</feature>
<feature type="compositionally biased region" description="Basic and acidic residues" evidence="5">
    <location>
        <begin position="152"/>
        <end position="167"/>
    </location>
</feature>
<feature type="compositionally biased region" description="Polar residues" evidence="5">
    <location>
        <begin position="318"/>
        <end position="327"/>
    </location>
</feature>
<evidence type="ECO:0000313" key="8">
    <source>
        <dbReference type="Proteomes" id="UP001583193"/>
    </source>
</evidence>
<accession>A0ABR3YBB0</accession>
<feature type="region of interest" description="Disordered" evidence="5">
    <location>
        <begin position="573"/>
        <end position="737"/>
    </location>
</feature>
<evidence type="ECO:0000256" key="4">
    <source>
        <dbReference type="SAM" id="Coils"/>
    </source>
</evidence>
<dbReference type="EMBL" id="JAVDPF010000002">
    <property type="protein sequence ID" value="KAL1885595.1"/>
    <property type="molecule type" value="Genomic_DNA"/>
</dbReference>
<keyword evidence="8" id="KW-1185">Reference proteome</keyword>
<feature type="compositionally biased region" description="Basic and acidic residues" evidence="5">
    <location>
        <begin position="328"/>
        <end position="359"/>
    </location>
</feature>
<feature type="compositionally biased region" description="Low complexity" evidence="5">
    <location>
        <begin position="59"/>
        <end position="75"/>
    </location>
</feature>
<feature type="region of interest" description="Disordered" evidence="5">
    <location>
        <begin position="39"/>
        <end position="217"/>
    </location>
</feature>
<dbReference type="Pfam" id="PF12329">
    <property type="entry name" value="TMF_DNA_bd"/>
    <property type="match status" value="1"/>
</dbReference>
<dbReference type="Gene3D" id="1.20.5.340">
    <property type="match status" value="1"/>
</dbReference>
<evidence type="ECO:0000256" key="2">
    <source>
        <dbReference type="ARBA" id="ARBA00023034"/>
    </source>
</evidence>
<dbReference type="InterPro" id="IPR022091">
    <property type="entry name" value="TMF_TATA-bd"/>
</dbReference>
<dbReference type="Proteomes" id="UP001583193">
    <property type="component" value="Unassembled WGS sequence"/>
</dbReference>
<evidence type="ECO:0000259" key="6">
    <source>
        <dbReference type="Pfam" id="PF12325"/>
    </source>
</evidence>
<dbReference type="Pfam" id="PF12325">
    <property type="entry name" value="TMF_TATA_bd"/>
    <property type="match status" value="1"/>
</dbReference>
<feature type="compositionally biased region" description="Basic and acidic residues" evidence="5">
    <location>
        <begin position="573"/>
        <end position="583"/>
    </location>
</feature>
<dbReference type="InterPro" id="IPR022092">
    <property type="entry name" value="TMF_DNA-bd"/>
</dbReference>
<comment type="subcellular location">
    <subcellularLocation>
        <location evidence="1">Golgi apparatus</location>
    </subcellularLocation>
</comment>
<keyword evidence="2" id="KW-0333">Golgi apparatus</keyword>
<keyword evidence="3 4" id="KW-0175">Coiled coil</keyword>
<dbReference type="PANTHER" id="PTHR46515">
    <property type="entry name" value="TATA ELEMENT MODULATORY FACTOR TMF1"/>
    <property type="match status" value="1"/>
</dbReference>
<evidence type="ECO:0000313" key="7">
    <source>
        <dbReference type="EMBL" id="KAL1885595.1"/>
    </source>
</evidence>
<comment type="caution">
    <text evidence="7">The sequence shown here is derived from an EMBL/GenBank/DDBJ whole genome shotgun (WGS) entry which is preliminary data.</text>
</comment>
<feature type="compositionally biased region" description="Basic and acidic residues" evidence="5">
    <location>
        <begin position="181"/>
        <end position="190"/>
    </location>
</feature>
<feature type="coiled-coil region" evidence="4">
    <location>
        <begin position="760"/>
        <end position="860"/>
    </location>
</feature>
<evidence type="ECO:0000256" key="3">
    <source>
        <dbReference type="ARBA" id="ARBA00023054"/>
    </source>
</evidence>
<feature type="compositionally biased region" description="Basic and acidic residues" evidence="5">
    <location>
        <begin position="592"/>
        <end position="606"/>
    </location>
</feature>
<gene>
    <name evidence="7" type="ORF">Plec18167_001090</name>
</gene>
<sequence>MAQNSQQTKPKWGVGSFLQQAVAGVESRLDQILAEEDMQKQGAAKNKAMGDVTSQAGNSAQRTAASSVSRSSSTARKNDRLQERLARAMAKSNSAGNLTSPPSSAAPSRTSSPLPGNDPRSSIDSYTGNAEETTQSPTKERSPSVTSSLPRSSHDSVRLSQDLKESQSEPGEEPVSQVAALEKETKHDEVDSGPENPEVVEDHVQASMSDVTGATPAPLNEYEATVAQLKADHKASESKWQEEMYGYIERIDALQSKLKYLAKEAAESAKKAAATAEPGSVQKQLLEKDERIALLLEEGQKLSKSEMDHRTAIKKLRQQLSENSKNQVEAKKKTDKLERDLAAAEARAKRAEAAEKRANESLSAQTKIAREVEAISAERSSLKAMVQDLKDQLSQMKARAEAAEERAQTEALEEESRRVVSLQDDLSSAKIERELSEEKLRREIKDLKDGIEREKEKARVLEVELKGEQTAMESQMETLRARAEEVSSSAAGDSQAKLLRQIETLQTQYSVASENWQTLEGSLLSRLANVEKERDEFARREGDLRRKVRELNIKAKKAEEELENSKEHIHNLERSLEETKQEVQKLTGKLKKASDDVDAAKKELAEQQKLSEATLAQKLEEERGKWREQAISPTAFLQQPRTESPVASSRRSTTGLDPMSDLRPLSRRSSTLPAQSPEFGTPPRQDSYPSISSPPATNGASNLTLMGTPSITFEPDEFYGGPGTPATPSAFGAGQTHHSRGINDIISVSTVGAGPSVQLVERMSATVRRLESERAASKDELARITAQRDTARQEVVELMREVEDKRKSDARIQELEAHIADLDQRYETTLELLGEKSEQVEELQADIADLKKIYRELVDSTMK</sequence>